<dbReference type="SUPFAM" id="SSF88659">
    <property type="entry name" value="Sigma3 and sigma4 domains of RNA polymerase sigma factors"/>
    <property type="match status" value="1"/>
</dbReference>
<dbReference type="SUPFAM" id="SSF88946">
    <property type="entry name" value="Sigma2 domain of RNA polymerase sigma factors"/>
    <property type="match status" value="1"/>
</dbReference>
<dbReference type="GO" id="GO:0003677">
    <property type="term" value="F:DNA binding"/>
    <property type="evidence" value="ECO:0007669"/>
    <property type="project" value="UniProtKB-KW"/>
</dbReference>
<evidence type="ECO:0000256" key="1">
    <source>
        <dbReference type="ARBA" id="ARBA00010641"/>
    </source>
</evidence>
<dbReference type="EMBL" id="CAFBIY010000003">
    <property type="protein sequence ID" value="CAB4846105.1"/>
    <property type="molecule type" value="Genomic_DNA"/>
</dbReference>
<evidence type="ECO:0000313" key="12">
    <source>
        <dbReference type="EMBL" id="CAB4992529.1"/>
    </source>
</evidence>
<dbReference type="PANTHER" id="PTHR43133:SF50">
    <property type="entry name" value="ECF RNA POLYMERASE SIGMA FACTOR SIGM"/>
    <property type="match status" value="1"/>
</dbReference>
<comment type="similarity">
    <text evidence="1">Belongs to the sigma-70 factor family. ECF subfamily.</text>
</comment>
<dbReference type="EMBL" id="CAESGF010000004">
    <property type="protein sequence ID" value="CAB4363176.1"/>
    <property type="molecule type" value="Genomic_DNA"/>
</dbReference>
<evidence type="ECO:0000259" key="6">
    <source>
        <dbReference type="Pfam" id="PF08281"/>
    </source>
</evidence>
<dbReference type="InterPro" id="IPR014284">
    <property type="entry name" value="RNA_pol_sigma-70_dom"/>
</dbReference>
<protein>
    <submittedName>
        <fullName evidence="8">Unannotated protein</fullName>
    </submittedName>
</protein>
<dbReference type="EMBL" id="CAEZYF010000012">
    <property type="protein sequence ID" value="CAB4729445.1"/>
    <property type="molecule type" value="Genomic_DNA"/>
</dbReference>
<dbReference type="EMBL" id="CAFAAV010000113">
    <property type="protein sequence ID" value="CAB4823518.1"/>
    <property type="molecule type" value="Genomic_DNA"/>
</dbReference>
<dbReference type="Gene3D" id="1.10.10.10">
    <property type="entry name" value="Winged helix-like DNA-binding domain superfamily/Winged helix DNA-binding domain"/>
    <property type="match status" value="1"/>
</dbReference>
<dbReference type="GO" id="GO:0006352">
    <property type="term" value="P:DNA-templated transcription initiation"/>
    <property type="evidence" value="ECO:0007669"/>
    <property type="project" value="InterPro"/>
</dbReference>
<evidence type="ECO:0000256" key="4">
    <source>
        <dbReference type="ARBA" id="ARBA00023125"/>
    </source>
</evidence>
<evidence type="ECO:0000313" key="7">
    <source>
        <dbReference type="EMBL" id="CAB4363176.1"/>
    </source>
</evidence>
<keyword evidence="5" id="KW-0804">Transcription</keyword>
<dbReference type="Gene3D" id="1.10.1740.10">
    <property type="match status" value="1"/>
</dbReference>
<dbReference type="GO" id="GO:0016987">
    <property type="term" value="F:sigma factor activity"/>
    <property type="evidence" value="ECO:0007669"/>
    <property type="project" value="UniProtKB-KW"/>
</dbReference>
<dbReference type="InterPro" id="IPR013324">
    <property type="entry name" value="RNA_pol_sigma_r3/r4-like"/>
</dbReference>
<reference evidence="8" key="1">
    <citation type="submission" date="2020-05" db="EMBL/GenBank/DDBJ databases">
        <authorList>
            <person name="Chiriac C."/>
            <person name="Salcher M."/>
            <person name="Ghai R."/>
            <person name="Kavagutti S V."/>
        </authorList>
    </citation>
    <scope>NUCLEOTIDE SEQUENCE</scope>
</reference>
<keyword evidence="3" id="KW-0731">Sigma factor</keyword>
<dbReference type="PANTHER" id="PTHR43133">
    <property type="entry name" value="RNA POLYMERASE ECF-TYPE SIGMA FACTO"/>
    <property type="match status" value="1"/>
</dbReference>
<dbReference type="EMBL" id="CAFBOL010000038">
    <property type="protein sequence ID" value="CAB4992529.1"/>
    <property type="molecule type" value="Genomic_DNA"/>
</dbReference>
<keyword evidence="2" id="KW-0805">Transcription regulation</keyword>
<dbReference type="InterPro" id="IPR013249">
    <property type="entry name" value="RNA_pol_sigma70_r4_t2"/>
</dbReference>
<sequence length="164" mass="18556">MQASTLGLQVTSMSTSGFDEFYRAHHRDAVRWAIALVGSREVAEELAQDSLEALRPRLGGLDNPAGYLRRTVVNRCASWHRWHTRERRRITRATAGQPRSYSQPTNEMLDALGALPYKQRAAVTLRYWADWTDEQIAEALNCAPATVRVLLHRGIGALKKEIEE</sequence>
<evidence type="ECO:0000313" key="11">
    <source>
        <dbReference type="EMBL" id="CAB4921270.1"/>
    </source>
</evidence>
<dbReference type="InterPro" id="IPR036388">
    <property type="entry name" value="WH-like_DNA-bd_sf"/>
</dbReference>
<dbReference type="EMBL" id="CAFBMT010000004">
    <property type="protein sequence ID" value="CAB4921270.1"/>
    <property type="molecule type" value="Genomic_DNA"/>
</dbReference>
<evidence type="ECO:0000313" key="9">
    <source>
        <dbReference type="EMBL" id="CAB4823518.1"/>
    </source>
</evidence>
<evidence type="ECO:0000313" key="10">
    <source>
        <dbReference type="EMBL" id="CAB4846105.1"/>
    </source>
</evidence>
<feature type="domain" description="RNA polymerase sigma factor 70 region 4 type 2" evidence="6">
    <location>
        <begin position="107"/>
        <end position="155"/>
    </location>
</feature>
<name>A0A6J6S455_9ZZZZ</name>
<dbReference type="NCBIfam" id="TIGR02937">
    <property type="entry name" value="sigma70-ECF"/>
    <property type="match status" value="1"/>
</dbReference>
<accession>A0A6J6S455</accession>
<dbReference type="CDD" id="cd06171">
    <property type="entry name" value="Sigma70_r4"/>
    <property type="match status" value="1"/>
</dbReference>
<evidence type="ECO:0000256" key="5">
    <source>
        <dbReference type="ARBA" id="ARBA00023163"/>
    </source>
</evidence>
<organism evidence="8">
    <name type="scientific">freshwater metagenome</name>
    <dbReference type="NCBI Taxonomy" id="449393"/>
    <lineage>
        <taxon>unclassified sequences</taxon>
        <taxon>metagenomes</taxon>
        <taxon>ecological metagenomes</taxon>
    </lineage>
</organism>
<dbReference type="InterPro" id="IPR013325">
    <property type="entry name" value="RNA_pol_sigma_r2"/>
</dbReference>
<keyword evidence="4" id="KW-0238">DNA-binding</keyword>
<dbReference type="Pfam" id="PF08281">
    <property type="entry name" value="Sigma70_r4_2"/>
    <property type="match status" value="1"/>
</dbReference>
<dbReference type="AlphaFoldDB" id="A0A6J6S455"/>
<evidence type="ECO:0000313" key="8">
    <source>
        <dbReference type="EMBL" id="CAB4729445.1"/>
    </source>
</evidence>
<dbReference type="InterPro" id="IPR039425">
    <property type="entry name" value="RNA_pol_sigma-70-like"/>
</dbReference>
<proteinExistence type="inferred from homology"/>
<evidence type="ECO:0000256" key="2">
    <source>
        <dbReference type="ARBA" id="ARBA00023015"/>
    </source>
</evidence>
<gene>
    <name evidence="8" type="ORF">UFOPK2656_02000</name>
    <name evidence="9" type="ORF">UFOPK3099_01529</name>
    <name evidence="10" type="ORF">UFOPK3267_00101</name>
    <name evidence="11" type="ORF">UFOPK3651_00868</name>
    <name evidence="12" type="ORF">UFOPK3931_01565</name>
    <name evidence="7" type="ORF">UFOPK4189_00957</name>
</gene>
<evidence type="ECO:0000256" key="3">
    <source>
        <dbReference type="ARBA" id="ARBA00023082"/>
    </source>
</evidence>